<evidence type="ECO:0000313" key="3">
    <source>
        <dbReference type="Proteomes" id="UP000626109"/>
    </source>
</evidence>
<organism evidence="2 3">
    <name type="scientific">Polarella glacialis</name>
    <name type="common">Dinoflagellate</name>
    <dbReference type="NCBI Taxonomy" id="89957"/>
    <lineage>
        <taxon>Eukaryota</taxon>
        <taxon>Sar</taxon>
        <taxon>Alveolata</taxon>
        <taxon>Dinophyceae</taxon>
        <taxon>Suessiales</taxon>
        <taxon>Suessiaceae</taxon>
        <taxon>Polarella</taxon>
    </lineage>
</organism>
<gene>
    <name evidence="2" type="ORF">PGLA2088_LOCUS4875</name>
</gene>
<dbReference type="EMBL" id="CAJNNW010004528">
    <property type="protein sequence ID" value="CAE8646512.1"/>
    <property type="molecule type" value="Genomic_DNA"/>
</dbReference>
<evidence type="ECO:0000256" key="1">
    <source>
        <dbReference type="SAM" id="MobiDB-lite"/>
    </source>
</evidence>
<sequence length="101" mass="11142">GGSSQASLLPQIRICGPAINEAHTELVRMKELEREKFGAKASRQAANKLKEYEEEQRQRAVALSALARSGKGKLSPDPVAQGKANPNSLRFALQQRQHKHQ</sequence>
<protein>
    <submittedName>
        <fullName evidence="2">Uncharacterized protein</fullName>
    </submittedName>
</protein>
<name>A0A813I659_POLGL</name>
<reference evidence="2" key="1">
    <citation type="submission" date="2021-02" db="EMBL/GenBank/DDBJ databases">
        <authorList>
            <person name="Dougan E. K."/>
            <person name="Rhodes N."/>
            <person name="Thang M."/>
            <person name="Chan C."/>
        </authorList>
    </citation>
    <scope>NUCLEOTIDE SEQUENCE</scope>
</reference>
<feature type="region of interest" description="Disordered" evidence="1">
    <location>
        <begin position="67"/>
        <end position="86"/>
    </location>
</feature>
<accession>A0A813I659</accession>
<feature type="non-terminal residue" evidence="2">
    <location>
        <position position="1"/>
    </location>
</feature>
<evidence type="ECO:0000313" key="2">
    <source>
        <dbReference type="EMBL" id="CAE8646512.1"/>
    </source>
</evidence>
<proteinExistence type="predicted"/>
<dbReference type="Proteomes" id="UP000626109">
    <property type="component" value="Unassembled WGS sequence"/>
</dbReference>
<feature type="non-terminal residue" evidence="2">
    <location>
        <position position="101"/>
    </location>
</feature>
<comment type="caution">
    <text evidence="2">The sequence shown here is derived from an EMBL/GenBank/DDBJ whole genome shotgun (WGS) entry which is preliminary data.</text>
</comment>
<dbReference type="AlphaFoldDB" id="A0A813I659"/>